<keyword evidence="1" id="KW-1133">Transmembrane helix</keyword>
<gene>
    <name evidence="2" type="ORF">GH885_07565</name>
</gene>
<dbReference type="RefSeq" id="WP_153834951.1">
    <property type="nucleotide sequence ID" value="NZ_JBHUMW010000103.1"/>
</dbReference>
<accession>A0A6N7QVR8</accession>
<evidence type="ECO:0000313" key="3">
    <source>
        <dbReference type="Proteomes" id="UP000435187"/>
    </source>
</evidence>
<keyword evidence="1" id="KW-0472">Membrane</keyword>
<evidence type="ECO:0008006" key="4">
    <source>
        <dbReference type="Google" id="ProtNLM"/>
    </source>
</evidence>
<dbReference type="InterPro" id="IPR025434">
    <property type="entry name" value="YesK-like"/>
</dbReference>
<feature type="transmembrane region" description="Helical" evidence="1">
    <location>
        <begin position="31"/>
        <end position="49"/>
    </location>
</feature>
<sequence length="81" mass="8862">MDIFIPIGTGFIINVVIFIISLVITKEKKKSAYITFFASILTFIVSLVVGSWTGMGIGVISSGMLIASLFFLAYSYLSKEK</sequence>
<dbReference type="Proteomes" id="UP000435187">
    <property type="component" value="Unassembled WGS sequence"/>
</dbReference>
<dbReference type="EMBL" id="WJEE01000012">
    <property type="protein sequence ID" value="MRI66203.1"/>
    <property type="molecule type" value="Genomic_DNA"/>
</dbReference>
<dbReference type="AlphaFoldDB" id="A0A6N7QVR8"/>
<feature type="transmembrane region" description="Helical" evidence="1">
    <location>
        <begin position="55"/>
        <end position="77"/>
    </location>
</feature>
<comment type="caution">
    <text evidence="2">The sequence shown here is derived from an EMBL/GenBank/DDBJ whole genome shotgun (WGS) entry which is preliminary data.</text>
</comment>
<proteinExistence type="predicted"/>
<evidence type="ECO:0000313" key="2">
    <source>
        <dbReference type="EMBL" id="MRI66203.1"/>
    </source>
</evidence>
<protein>
    <recommendedName>
        <fullName evidence="4">YesK-like protein</fullName>
    </recommendedName>
</protein>
<evidence type="ECO:0000256" key="1">
    <source>
        <dbReference type="SAM" id="Phobius"/>
    </source>
</evidence>
<dbReference type="Pfam" id="PF14150">
    <property type="entry name" value="YesK"/>
    <property type="match status" value="1"/>
</dbReference>
<feature type="transmembrane region" description="Helical" evidence="1">
    <location>
        <begin position="6"/>
        <end position="24"/>
    </location>
</feature>
<organism evidence="2 3">
    <name type="scientific">Gracilibacillus thailandensis</name>
    <dbReference type="NCBI Taxonomy" id="563735"/>
    <lineage>
        <taxon>Bacteria</taxon>
        <taxon>Bacillati</taxon>
        <taxon>Bacillota</taxon>
        <taxon>Bacilli</taxon>
        <taxon>Bacillales</taxon>
        <taxon>Bacillaceae</taxon>
        <taxon>Gracilibacillus</taxon>
    </lineage>
</organism>
<keyword evidence="1" id="KW-0812">Transmembrane</keyword>
<keyword evidence="3" id="KW-1185">Reference proteome</keyword>
<name>A0A6N7QVR8_9BACI</name>
<reference evidence="2 3" key="1">
    <citation type="submission" date="2019-10" db="EMBL/GenBank/DDBJ databases">
        <title>Gracilibacillus salitolerans sp. nov., a moderate halophile isolated from a saline soil in northwest China.</title>
        <authorList>
            <person name="Gan L."/>
        </authorList>
    </citation>
    <scope>NUCLEOTIDE SEQUENCE [LARGE SCALE GENOMIC DNA]</scope>
    <source>
        <strain evidence="2 3">TP2-8</strain>
    </source>
</reference>